<keyword evidence="13" id="KW-0862">Zinc</keyword>
<feature type="signal peptide" evidence="22">
    <location>
        <begin position="1"/>
        <end position="48"/>
    </location>
</feature>
<keyword evidence="14" id="KW-0333">Golgi apparatus</keyword>
<dbReference type="InterPro" id="IPR039866">
    <property type="entry name" value="CPQ"/>
</dbReference>
<evidence type="ECO:0000313" key="24">
    <source>
        <dbReference type="EMBL" id="EMD83657.1"/>
    </source>
</evidence>
<name>M2U6J8_9SPHN</name>
<keyword evidence="6" id="KW-0964">Secreted</keyword>
<evidence type="ECO:0000256" key="4">
    <source>
        <dbReference type="ARBA" id="ARBA00004613"/>
    </source>
</evidence>
<feature type="chain" id="PRO_5004027025" description="Carboxypeptidase Q" evidence="22">
    <location>
        <begin position="49"/>
        <end position="560"/>
    </location>
</feature>
<accession>M2U6J8</accession>
<proteinExistence type="predicted"/>
<evidence type="ECO:0000256" key="15">
    <source>
        <dbReference type="ARBA" id="ARBA00023049"/>
    </source>
</evidence>
<feature type="region of interest" description="Disordered" evidence="21">
    <location>
        <begin position="205"/>
        <end position="224"/>
    </location>
</feature>
<evidence type="ECO:0000256" key="22">
    <source>
        <dbReference type="SAM" id="SignalP"/>
    </source>
</evidence>
<dbReference type="Proteomes" id="UP000011717">
    <property type="component" value="Unassembled WGS sequence"/>
</dbReference>
<evidence type="ECO:0000256" key="14">
    <source>
        <dbReference type="ARBA" id="ARBA00023034"/>
    </source>
</evidence>
<gene>
    <name evidence="24" type="ORF">C725_0629</name>
</gene>
<dbReference type="Pfam" id="PF04389">
    <property type="entry name" value="Peptidase_M28"/>
    <property type="match status" value="1"/>
</dbReference>
<dbReference type="InterPro" id="IPR007484">
    <property type="entry name" value="Peptidase_M28"/>
</dbReference>
<keyword evidence="16" id="KW-0865">Zymogen</keyword>
<keyword evidence="15" id="KW-0482">Metalloprotease</keyword>
<keyword evidence="17" id="KW-0325">Glycoprotein</keyword>
<dbReference type="GO" id="GO:0006508">
    <property type="term" value="P:proteolysis"/>
    <property type="evidence" value="ECO:0007669"/>
    <property type="project" value="UniProtKB-KW"/>
</dbReference>
<feature type="domain" description="Peptidase M28" evidence="23">
    <location>
        <begin position="311"/>
        <end position="523"/>
    </location>
</feature>
<dbReference type="GO" id="GO:0005576">
    <property type="term" value="C:extracellular region"/>
    <property type="evidence" value="ECO:0007669"/>
    <property type="project" value="UniProtKB-SubCell"/>
</dbReference>
<evidence type="ECO:0000256" key="8">
    <source>
        <dbReference type="ARBA" id="ARBA00022670"/>
    </source>
</evidence>
<dbReference type="GO" id="GO:0046872">
    <property type="term" value="F:metal ion binding"/>
    <property type="evidence" value="ECO:0007669"/>
    <property type="project" value="UniProtKB-KW"/>
</dbReference>
<keyword evidence="11" id="KW-0378">Hydrolase</keyword>
<dbReference type="PANTHER" id="PTHR12053:SF3">
    <property type="entry name" value="CARBOXYPEPTIDASE Q"/>
    <property type="match status" value="1"/>
</dbReference>
<evidence type="ECO:0000256" key="19">
    <source>
        <dbReference type="ARBA" id="ARBA00025833"/>
    </source>
</evidence>
<dbReference type="EMBL" id="AMRV01000002">
    <property type="protein sequence ID" value="EMD83657.1"/>
    <property type="molecule type" value="Genomic_DNA"/>
</dbReference>
<keyword evidence="18" id="KW-0458">Lysosome</keyword>
<evidence type="ECO:0000256" key="7">
    <source>
        <dbReference type="ARBA" id="ARBA00022645"/>
    </source>
</evidence>
<evidence type="ECO:0000256" key="2">
    <source>
        <dbReference type="ARBA" id="ARBA00004371"/>
    </source>
</evidence>
<keyword evidence="25" id="KW-1185">Reference proteome</keyword>
<keyword evidence="8" id="KW-0645">Protease</keyword>
<comment type="caution">
    <text evidence="24">The sequence shown here is derived from an EMBL/GenBank/DDBJ whole genome shotgun (WGS) entry which is preliminary data.</text>
</comment>
<evidence type="ECO:0000259" key="23">
    <source>
        <dbReference type="Pfam" id="PF04389"/>
    </source>
</evidence>
<evidence type="ECO:0000256" key="1">
    <source>
        <dbReference type="ARBA" id="ARBA00004240"/>
    </source>
</evidence>
<dbReference type="RefSeq" id="WP_008600098.1">
    <property type="nucleotide sequence ID" value="NZ_AMRV01000002.1"/>
</dbReference>
<evidence type="ECO:0000256" key="20">
    <source>
        <dbReference type="ARBA" id="ARBA00033328"/>
    </source>
</evidence>
<dbReference type="Gene3D" id="3.50.30.30">
    <property type="match status" value="1"/>
</dbReference>
<dbReference type="GO" id="GO:0004180">
    <property type="term" value="F:carboxypeptidase activity"/>
    <property type="evidence" value="ECO:0007669"/>
    <property type="project" value="UniProtKB-KW"/>
</dbReference>
<keyword evidence="9" id="KW-0479">Metal-binding</keyword>
<evidence type="ECO:0000256" key="6">
    <source>
        <dbReference type="ARBA" id="ARBA00022525"/>
    </source>
</evidence>
<evidence type="ECO:0000313" key="25">
    <source>
        <dbReference type="Proteomes" id="UP000011717"/>
    </source>
</evidence>
<dbReference type="PATRIC" id="fig|1234595.3.peg.628"/>
<dbReference type="AlphaFoldDB" id="M2U6J8"/>
<keyword evidence="10 22" id="KW-0732">Signal</keyword>
<evidence type="ECO:0000256" key="12">
    <source>
        <dbReference type="ARBA" id="ARBA00022824"/>
    </source>
</evidence>
<keyword evidence="12" id="KW-0256">Endoplasmic reticulum</keyword>
<evidence type="ECO:0000256" key="11">
    <source>
        <dbReference type="ARBA" id="ARBA00022801"/>
    </source>
</evidence>
<dbReference type="SUPFAM" id="SSF53187">
    <property type="entry name" value="Zn-dependent exopeptidases"/>
    <property type="match status" value="1"/>
</dbReference>
<organism evidence="24 25">
    <name type="scientific">Pacificimonas flava</name>
    <dbReference type="NCBI Taxonomy" id="1234595"/>
    <lineage>
        <taxon>Bacteria</taxon>
        <taxon>Pseudomonadati</taxon>
        <taxon>Pseudomonadota</taxon>
        <taxon>Alphaproteobacteria</taxon>
        <taxon>Sphingomonadales</taxon>
        <taxon>Sphingosinicellaceae</taxon>
        <taxon>Pacificimonas</taxon>
    </lineage>
</organism>
<dbReference type="GO" id="GO:0070573">
    <property type="term" value="F:metallodipeptidase activity"/>
    <property type="evidence" value="ECO:0007669"/>
    <property type="project" value="InterPro"/>
</dbReference>
<keyword evidence="7" id="KW-0121">Carboxypeptidase</keyword>
<evidence type="ECO:0000256" key="18">
    <source>
        <dbReference type="ARBA" id="ARBA00023228"/>
    </source>
</evidence>
<dbReference type="OrthoDB" id="9769665at2"/>
<sequence length="560" mass="61636">MPVPPGSQLSNWQVSHPGGSRIIPTIIRRRSRAALLAAVISLPLAAQAAPTDDRIARIADEGYAHSKVMMTAHELMDGIGGRLTNSPGLHRAQDWAEAKFRNWGLSNIHREEFLFGPGWEIRSSYARMIEPRPIEMTAIPVAWTPATEGAIRAPIVVAPMSKPEHFAEWRGKLSGKIVLVDLPGTGDEPNRAPFRRLDSNAIAERDTYEQPDYDPDAGEERMERNADREELLRLSAADGALAIARKSYRDGKLLHGSGYTHWPDKAAPLPIVEIAAEDYRRLTRLAKTGPAPVIEINNDVRFVNDDVMAENLFAEIPGSDPDAGYVMAGAHFDSWIAGDGAVDNGAGSVAVMEAARILKSLGIRPKRTIRFALWSGEEQGLHGSLAYVRRHLADKPALDDPQADHDTWTTRWPLTKKPGYDDLKAYFNIDNGSGKLRGIHAEGNLGAIPILKDWTAPFASMGIERVVAGDTSGTDHVYMQAVGIPAYQFVQDPLDYGSRLHHTSIDTLDHMKADDMRQMSVVLAGMLWQAANDERELPKPPFPTEPSPRDPFAYDDPDEG</sequence>
<evidence type="ECO:0000256" key="3">
    <source>
        <dbReference type="ARBA" id="ARBA00004555"/>
    </source>
</evidence>
<feature type="region of interest" description="Disordered" evidence="21">
    <location>
        <begin position="533"/>
        <end position="560"/>
    </location>
</feature>
<evidence type="ECO:0000256" key="17">
    <source>
        <dbReference type="ARBA" id="ARBA00023180"/>
    </source>
</evidence>
<evidence type="ECO:0000256" key="10">
    <source>
        <dbReference type="ARBA" id="ARBA00022729"/>
    </source>
</evidence>
<dbReference type="GO" id="GO:0005764">
    <property type="term" value="C:lysosome"/>
    <property type="evidence" value="ECO:0007669"/>
    <property type="project" value="UniProtKB-SubCell"/>
</dbReference>
<dbReference type="PANTHER" id="PTHR12053">
    <property type="entry name" value="PROTEASE FAMILY M28 PLASMA GLUTAMATE CARBOXYPEPTIDASE-RELATED"/>
    <property type="match status" value="1"/>
</dbReference>
<dbReference type="Gene3D" id="3.40.630.10">
    <property type="entry name" value="Zn peptidases"/>
    <property type="match status" value="1"/>
</dbReference>
<evidence type="ECO:0000256" key="21">
    <source>
        <dbReference type="SAM" id="MobiDB-lite"/>
    </source>
</evidence>
<protein>
    <recommendedName>
        <fullName evidence="5">Carboxypeptidase Q</fullName>
    </recommendedName>
    <alternativeName>
        <fullName evidence="20">Plasma glutamate carboxypeptidase</fullName>
    </alternativeName>
</protein>
<evidence type="ECO:0000256" key="16">
    <source>
        <dbReference type="ARBA" id="ARBA00023145"/>
    </source>
</evidence>
<comment type="subunit">
    <text evidence="19">Homodimer. The monomeric form is inactive while the homodimer is active.</text>
</comment>
<evidence type="ECO:0000256" key="13">
    <source>
        <dbReference type="ARBA" id="ARBA00022833"/>
    </source>
</evidence>
<evidence type="ECO:0000256" key="9">
    <source>
        <dbReference type="ARBA" id="ARBA00022723"/>
    </source>
</evidence>
<reference evidence="24 25" key="1">
    <citation type="journal article" date="2013" name="Genome Announc.">
        <title>Draft Genome Sequence of Strain JLT2015T, Belonging to the Family Sphingomonadaceae of the Alphaproteobacteria.</title>
        <authorList>
            <person name="Tang K."/>
            <person name="Liu K."/>
            <person name="Li S."/>
            <person name="Jiao N."/>
        </authorList>
    </citation>
    <scope>NUCLEOTIDE SEQUENCE [LARGE SCALE GENOMIC DNA]</scope>
    <source>
        <strain evidence="24 25">JLT2015</strain>
    </source>
</reference>
<evidence type="ECO:0000256" key="5">
    <source>
        <dbReference type="ARBA" id="ARBA00014116"/>
    </source>
</evidence>
<comment type="subcellular location">
    <subcellularLocation>
        <location evidence="1">Endoplasmic reticulum</location>
    </subcellularLocation>
    <subcellularLocation>
        <location evidence="3">Golgi apparatus</location>
    </subcellularLocation>
    <subcellularLocation>
        <location evidence="2">Lysosome</location>
    </subcellularLocation>
    <subcellularLocation>
        <location evidence="4">Secreted</location>
    </subcellularLocation>
</comment>